<dbReference type="OrthoDB" id="9809781at2"/>
<feature type="signal peptide" evidence="1">
    <location>
        <begin position="1"/>
        <end position="20"/>
    </location>
</feature>
<accession>A0A318UI59</accession>
<dbReference type="InterPro" id="IPR018711">
    <property type="entry name" value="NAGPA"/>
</dbReference>
<dbReference type="PANTHER" id="PTHR40446:SF2">
    <property type="entry name" value="N-ACETYLGLUCOSAMINE-1-PHOSPHODIESTER ALPHA-N-ACETYLGLUCOSAMINIDASE"/>
    <property type="match status" value="1"/>
</dbReference>
<evidence type="ECO:0000256" key="1">
    <source>
        <dbReference type="SAM" id="SignalP"/>
    </source>
</evidence>
<gene>
    <name evidence="3" type="ORF">B0O44_102337</name>
</gene>
<keyword evidence="4" id="KW-1185">Reference proteome</keyword>
<organism evidence="3 4">
    <name type="scientific">Pedobacter nutrimenti</name>
    <dbReference type="NCBI Taxonomy" id="1241337"/>
    <lineage>
        <taxon>Bacteria</taxon>
        <taxon>Pseudomonadati</taxon>
        <taxon>Bacteroidota</taxon>
        <taxon>Sphingobacteriia</taxon>
        <taxon>Sphingobacteriales</taxon>
        <taxon>Sphingobacteriaceae</taxon>
        <taxon>Pedobacter</taxon>
    </lineage>
</organism>
<dbReference type="Pfam" id="PF09992">
    <property type="entry name" value="NAGPA"/>
    <property type="match status" value="1"/>
</dbReference>
<evidence type="ECO:0000313" key="3">
    <source>
        <dbReference type="EMBL" id="PYF75783.1"/>
    </source>
</evidence>
<feature type="domain" description="Phosphodiester glycosidase" evidence="2">
    <location>
        <begin position="94"/>
        <end position="285"/>
    </location>
</feature>
<reference evidence="3 4" key="1">
    <citation type="submission" date="2018-06" db="EMBL/GenBank/DDBJ databases">
        <title>Genomic Encyclopedia of Archaeal and Bacterial Type Strains, Phase II (KMG-II): from individual species to whole genera.</title>
        <authorList>
            <person name="Goeker M."/>
        </authorList>
    </citation>
    <scope>NUCLEOTIDE SEQUENCE [LARGE SCALE GENOMIC DNA]</scope>
    <source>
        <strain evidence="3 4">DSM 27372</strain>
    </source>
</reference>
<proteinExistence type="predicted"/>
<dbReference type="RefSeq" id="WP_110828282.1">
    <property type="nucleotide sequence ID" value="NZ_QKLU01000002.1"/>
</dbReference>
<name>A0A318UI59_9SPHI</name>
<feature type="chain" id="PRO_5016412616" evidence="1">
    <location>
        <begin position="21"/>
        <end position="289"/>
    </location>
</feature>
<dbReference type="EMBL" id="QKLU01000002">
    <property type="protein sequence ID" value="PYF75783.1"/>
    <property type="molecule type" value="Genomic_DNA"/>
</dbReference>
<keyword evidence="1" id="KW-0732">Signal</keyword>
<dbReference type="PANTHER" id="PTHR40446">
    <property type="entry name" value="N-ACETYLGLUCOSAMINE-1-PHOSPHODIESTER ALPHA-N-ACETYLGLUCOSAMINIDASE"/>
    <property type="match status" value="1"/>
</dbReference>
<comment type="caution">
    <text evidence="3">The sequence shown here is derived from an EMBL/GenBank/DDBJ whole genome shotgun (WGS) entry which is preliminary data.</text>
</comment>
<evidence type="ECO:0000259" key="2">
    <source>
        <dbReference type="Pfam" id="PF09992"/>
    </source>
</evidence>
<evidence type="ECO:0000313" key="4">
    <source>
        <dbReference type="Proteomes" id="UP000248198"/>
    </source>
</evidence>
<dbReference type="AlphaFoldDB" id="A0A318UI59"/>
<dbReference type="Proteomes" id="UP000248198">
    <property type="component" value="Unassembled WGS sequence"/>
</dbReference>
<protein>
    <submittedName>
        <fullName evidence="3">Uncharacterized protein DUF2233</fullName>
    </submittedName>
</protein>
<sequence length="289" mass="32420">MLKFYFSSLLLFLGASVVFAQHQDSLTLVSAHWTKKKIAPKTFLFSFHFEHKDLFLSNQNINYIAVKRARRSPVPSFGYEVRELRSTSSFGEKNQAIAAINGTFFDVKNGGSVDFLKINGTIISKNKLEKNSLRAKHQQAALVIKNQSMDIQKWDGTDSWENEIEASDVMLSGPLLTLDSQDQLLDSTSFSKSRHPRSSIGLKPDGTLILLTVDGRNENSAGMSLEELRKVMRWIGCKSIINLDGGGSTTLWIKNFPENGIVNYPTDNKKWDHGGERKVANVILLKKKP</sequence>